<keyword evidence="1" id="KW-0496">Mitochondrion</keyword>
<dbReference type="InterPro" id="IPR027434">
    <property type="entry name" value="Homing_endonucl"/>
</dbReference>
<accession>M1GMH1</accession>
<dbReference type="EMBL" id="KC285587">
    <property type="protein sequence ID" value="AGE14644.1"/>
    <property type="molecule type" value="Genomic_DNA"/>
</dbReference>
<dbReference type="RefSeq" id="YP_007475430.1">
    <property type="nucleotide sequence ID" value="NC_020354.1"/>
</dbReference>
<gene>
    <name evidence="1" type="primary">orf117</name>
</gene>
<name>M1GMH1_9BASI</name>
<protein>
    <recommendedName>
        <fullName evidence="2">Homing endonuclease LAGLIDADG domain-containing protein</fullName>
    </recommendedName>
</protein>
<evidence type="ECO:0008006" key="2">
    <source>
        <dbReference type="Google" id="ProtNLM"/>
    </source>
</evidence>
<dbReference type="Gene3D" id="3.10.28.10">
    <property type="entry name" value="Homing endonucleases"/>
    <property type="match status" value="1"/>
</dbReference>
<geneLocation type="mitochondrion" evidence="1"/>
<evidence type="ECO:0000313" key="1">
    <source>
        <dbReference type="EMBL" id="AGE14644.1"/>
    </source>
</evidence>
<proteinExistence type="predicted"/>
<dbReference type="GeneID" id="14658528"/>
<organism evidence="1">
    <name type="scientific">Microbotryum cf. violaceum BFL-2013</name>
    <dbReference type="NCBI Taxonomy" id="1288119"/>
    <lineage>
        <taxon>Eukaryota</taxon>
        <taxon>Fungi</taxon>
        <taxon>Dikarya</taxon>
        <taxon>Basidiomycota</taxon>
        <taxon>Pucciniomycotina</taxon>
        <taxon>Microbotryomycetes</taxon>
        <taxon>Microbotryales</taxon>
        <taxon>Microbotryaceae</taxon>
        <taxon>Microbotryum</taxon>
    </lineage>
</organism>
<reference evidence="1" key="1">
    <citation type="submission" date="2012-12" db="EMBL/GenBank/DDBJ databases">
        <authorList>
            <person name="Lang B.F."/>
        </authorList>
    </citation>
    <scope>NUCLEOTIDE SEQUENCE</scope>
</reference>
<dbReference type="SUPFAM" id="SSF55608">
    <property type="entry name" value="Homing endonucleases"/>
    <property type="match status" value="1"/>
</dbReference>
<dbReference type="AlphaFoldDB" id="M1GMH1"/>
<sequence length="117" mass="13282">MNFISFALMAGIIESGAHLTKDGAEQLLDIYSKMNSKRSWIEKFNLMSTHILNVTFEWLQGFIDGDGSFTTFFPTSWGSVGLSSPTRKTRHNVLQLFLEIKQNTHDVRLLLRVSLTS</sequence>